<protein>
    <recommendedName>
        <fullName evidence="20">Phosphatidylcholine 1-acylhydrolase</fullName>
        <ecNumber evidence="7">3.1.1.32</ecNumber>
        <ecNumber evidence="8">3.1.1.4</ecNumber>
    </recommendedName>
</protein>
<dbReference type="EC" id="3.1.1.32" evidence="7"/>
<dbReference type="GO" id="GO:0004623">
    <property type="term" value="F:phospholipase A2 activity"/>
    <property type="evidence" value="ECO:0007669"/>
    <property type="project" value="UniProtKB-EC"/>
</dbReference>
<evidence type="ECO:0000256" key="1">
    <source>
        <dbReference type="ARBA" id="ARBA00000111"/>
    </source>
</evidence>
<dbReference type="EMBL" id="JAPDRN010000133">
    <property type="protein sequence ID" value="KAJ9619363.1"/>
    <property type="molecule type" value="Genomic_DNA"/>
</dbReference>
<keyword evidence="13" id="KW-0378">Hydrolase</keyword>
<dbReference type="SUPFAM" id="SSF52833">
    <property type="entry name" value="Thioredoxin-like"/>
    <property type="match status" value="1"/>
</dbReference>
<keyword evidence="15" id="KW-0442">Lipid degradation</keyword>
<dbReference type="AlphaFoldDB" id="A0AA38XRS8"/>
<comment type="subcellular location">
    <subcellularLocation>
        <location evidence="4">Cell outer membrane</location>
        <topology evidence="4">Multi-pass membrane protein</topology>
    </subcellularLocation>
</comment>
<feature type="signal peptide" evidence="21">
    <location>
        <begin position="1"/>
        <end position="24"/>
    </location>
</feature>
<dbReference type="PANTHER" id="PTHR40457">
    <property type="entry name" value="PHOSPHOLIPASE A1"/>
    <property type="match status" value="1"/>
</dbReference>
<evidence type="ECO:0000256" key="2">
    <source>
        <dbReference type="ARBA" id="ARBA00001604"/>
    </source>
</evidence>
<comment type="catalytic activity">
    <reaction evidence="2">
        <text>a 1,2-diacyl-sn-glycero-3-phosphocholine + H2O = a 1-acyl-sn-glycero-3-phosphocholine + a fatty acid + H(+)</text>
        <dbReference type="Rhea" id="RHEA:15801"/>
        <dbReference type="ChEBI" id="CHEBI:15377"/>
        <dbReference type="ChEBI" id="CHEBI:15378"/>
        <dbReference type="ChEBI" id="CHEBI:28868"/>
        <dbReference type="ChEBI" id="CHEBI:57643"/>
        <dbReference type="ChEBI" id="CHEBI:58168"/>
        <dbReference type="EC" id="3.1.1.4"/>
    </reaction>
</comment>
<dbReference type="GO" id="GO:0005509">
    <property type="term" value="F:calcium ion binding"/>
    <property type="evidence" value="ECO:0007669"/>
    <property type="project" value="TreeGrafter"/>
</dbReference>
<dbReference type="InterPro" id="IPR006659">
    <property type="entry name" value="Arsenate_reductase"/>
</dbReference>
<dbReference type="PANTHER" id="PTHR40457:SF1">
    <property type="entry name" value="PHOSPHOLIPASE A1"/>
    <property type="match status" value="1"/>
</dbReference>
<comment type="catalytic activity">
    <reaction evidence="1">
        <text>a 1,2-diacyl-sn-glycero-3-phosphocholine + H2O = a 2-acyl-sn-glycero-3-phosphocholine + a fatty acid + H(+)</text>
        <dbReference type="Rhea" id="RHEA:18689"/>
        <dbReference type="ChEBI" id="CHEBI:15377"/>
        <dbReference type="ChEBI" id="CHEBI:15378"/>
        <dbReference type="ChEBI" id="CHEBI:28868"/>
        <dbReference type="ChEBI" id="CHEBI:57643"/>
        <dbReference type="ChEBI" id="CHEBI:57875"/>
        <dbReference type="EC" id="3.1.1.32"/>
    </reaction>
</comment>
<keyword evidence="9" id="KW-1134">Transmembrane beta strand</keyword>
<evidence type="ECO:0000313" key="22">
    <source>
        <dbReference type="EMBL" id="KAJ9619363.1"/>
    </source>
</evidence>
<dbReference type="PRINTS" id="PR01486">
    <property type="entry name" value="PHPHLIPASEA1"/>
</dbReference>
<dbReference type="PROSITE" id="PS51353">
    <property type="entry name" value="ARSC"/>
    <property type="match status" value="1"/>
</dbReference>
<reference evidence="22" key="1">
    <citation type="submission" date="2022-10" db="EMBL/GenBank/DDBJ databases">
        <title>Culturing micro-colonial fungi from biological soil crusts in the Mojave desert and describing Neophaeococcomyces mojavensis, and introducing the new genera and species Taxawa tesnikishii.</title>
        <authorList>
            <person name="Kurbessoian T."/>
            <person name="Stajich J.E."/>
        </authorList>
    </citation>
    <scope>NUCLEOTIDE SEQUENCE</scope>
    <source>
        <strain evidence="22">TK_35</strain>
    </source>
</reference>
<evidence type="ECO:0000256" key="5">
    <source>
        <dbReference type="ARBA" id="ARBA00010525"/>
    </source>
</evidence>
<evidence type="ECO:0000256" key="18">
    <source>
        <dbReference type="ARBA" id="ARBA00023136"/>
    </source>
</evidence>
<comment type="cofactor">
    <cofactor evidence="3">
        <name>Ca(2+)</name>
        <dbReference type="ChEBI" id="CHEBI:29108"/>
    </cofactor>
</comment>
<keyword evidence="11" id="KW-0479">Metal-binding</keyword>
<evidence type="ECO:0000256" key="16">
    <source>
        <dbReference type="ARBA" id="ARBA00023002"/>
    </source>
</evidence>
<evidence type="ECO:0000256" key="17">
    <source>
        <dbReference type="ARBA" id="ARBA00023098"/>
    </source>
</evidence>
<evidence type="ECO:0000256" key="10">
    <source>
        <dbReference type="ARBA" id="ARBA00022692"/>
    </source>
</evidence>
<evidence type="ECO:0000256" key="6">
    <source>
        <dbReference type="ARBA" id="ARBA00011702"/>
    </source>
</evidence>
<dbReference type="SUPFAM" id="SSF56931">
    <property type="entry name" value="Outer membrane phospholipase A (OMPLA)"/>
    <property type="match status" value="1"/>
</dbReference>
<dbReference type="Gene3D" id="3.40.30.10">
    <property type="entry name" value="Glutaredoxin"/>
    <property type="match status" value="1"/>
</dbReference>
<evidence type="ECO:0000256" key="21">
    <source>
        <dbReference type="SAM" id="SignalP"/>
    </source>
</evidence>
<dbReference type="Pfam" id="PF03960">
    <property type="entry name" value="ArsC"/>
    <property type="match status" value="1"/>
</dbReference>
<keyword evidence="19" id="KW-0998">Cell outer membrane</keyword>
<dbReference type="CDD" id="cd03034">
    <property type="entry name" value="ArsC_ArsC"/>
    <property type="match status" value="1"/>
</dbReference>
<proteinExistence type="inferred from homology"/>
<evidence type="ECO:0000256" key="11">
    <source>
        <dbReference type="ARBA" id="ARBA00022723"/>
    </source>
</evidence>
<organism evidence="22">
    <name type="scientific">Knufia peltigerae</name>
    <dbReference type="NCBI Taxonomy" id="1002370"/>
    <lineage>
        <taxon>Eukaryota</taxon>
        <taxon>Fungi</taxon>
        <taxon>Dikarya</taxon>
        <taxon>Ascomycota</taxon>
        <taxon>Pezizomycotina</taxon>
        <taxon>Eurotiomycetes</taxon>
        <taxon>Chaetothyriomycetidae</taxon>
        <taxon>Chaetothyriales</taxon>
        <taxon>Trichomeriaceae</taxon>
        <taxon>Knufia</taxon>
    </lineage>
</organism>
<keyword evidence="10" id="KW-0812">Transmembrane</keyword>
<evidence type="ECO:0000256" key="4">
    <source>
        <dbReference type="ARBA" id="ARBA00004571"/>
    </source>
</evidence>
<keyword evidence="12 21" id="KW-0732">Signal</keyword>
<accession>A0AA38XRS8</accession>
<keyword evidence="14" id="KW-0106">Calcium</keyword>
<keyword evidence="16" id="KW-0560">Oxidoreductase</keyword>
<gene>
    <name evidence="22" type="ORF">H2204_012733</name>
</gene>
<evidence type="ECO:0000256" key="20">
    <source>
        <dbReference type="ARBA" id="ARBA00032375"/>
    </source>
</evidence>
<dbReference type="InterPro" id="IPR006660">
    <property type="entry name" value="Arsenate_reductase-like"/>
</dbReference>
<dbReference type="Gene3D" id="2.40.230.10">
    <property type="entry name" value="Phospholipase A1"/>
    <property type="match status" value="1"/>
</dbReference>
<dbReference type="InterPro" id="IPR036541">
    <property type="entry name" value="PLipase_A1_sf"/>
</dbReference>
<comment type="similarity">
    <text evidence="5">Belongs to the phospholipase A1 family.</text>
</comment>
<evidence type="ECO:0000256" key="7">
    <source>
        <dbReference type="ARBA" id="ARBA00013179"/>
    </source>
</evidence>
<evidence type="ECO:0000256" key="12">
    <source>
        <dbReference type="ARBA" id="ARBA00022729"/>
    </source>
</evidence>
<comment type="subunit">
    <text evidence="6">Homodimer; dimerization is reversible, and the dimeric form is the active one.</text>
</comment>
<dbReference type="GO" id="GO:0016020">
    <property type="term" value="C:membrane"/>
    <property type="evidence" value="ECO:0007669"/>
    <property type="project" value="InterPro"/>
</dbReference>
<dbReference type="InterPro" id="IPR003187">
    <property type="entry name" value="PLipase_A1"/>
</dbReference>
<name>A0AA38XRS8_9EURO</name>
<evidence type="ECO:0000256" key="19">
    <source>
        <dbReference type="ARBA" id="ARBA00023237"/>
    </source>
</evidence>
<evidence type="ECO:0000256" key="13">
    <source>
        <dbReference type="ARBA" id="ARBA00022801"/>
    </source>
</evidence>
<evidence type="ECO:0000256" key="15">
    <source>
        <dbReference type="ARBA" id="ARBA00022963"/>
    </source>
</evidence>
<feature type="chain" id="PRO_5041289984" description="Phosphatidylcholine 1-acylhydrolase" evidence="21">
    <location>
        <begin position="25"/>
        <end position="484"/>
    </location>
</feature>
<keyword evidence="18" id="KW-0472">Membrane</keyword>
<dbReference type="GO" id="GO:0008794">
    <property type="term" value="F:arsenate reductase (glutaredoxin) activity"/>
    <property type="evidence" value="ECO:0007669"/>
    <property type="project" value="InterPro"/>
</dbReference>
<evidence type="ECO:0000256" key="9">
    <source>
        <dbReference type="ARBA" id="ARBA00022452"/>
    </source>
</evidence>
<sequence>MTLSPLFPRLAPLALALASAPLAAQEFAPSAEASPAACAAITTDAARLACYDRQFGRTPQTTAEADAAAEAAAQARRTQRDSTRVSQGEEKLRERVSDLFRSEAPDSALANAGRGSLLDSRWELAEDSKLGPFQLRAYKPVYLLPAFWTSDRNTMPHSPNPANSVTTPQVLDSAELKFQISFKTKIAENLFGDNGDIWAGYTQSSRWQAYNGEDSRPFRETNYEPEVMMVFRNGYSIGGWRGRMTGISLNHQSNGRADPLSRSWNRVILNVGLDRENWALVLRPWYRIPETRSDDNNPDIEDYMGRGDATLTWNHKGHEVSLMARHSLRTGDRSHGALQLDYGFPISNLLRGHVQIFDGYGESLIDYNHKATYVGVGVSLLECNSRGALKLIRDAGIEPVVIEYLGNPPDVATLRQVLAESGLAAAGLVRSKEPEFAALGLQGSDDDALLAAMATHPRLINRPVVRTAKGTRLCRPPETVLEIL</sequence>
<evidence type="ECO:0000256" key="14">
    <source>
        <dbReference type="ARBA" id="ARBA00022837"/>
    </source>
</evidence>
<keyword evidence="17" id="KW-0443">Lipid metabolism</keyword>
<dbReference type="CDD" id="cd00541">
    <property type="entry name" value="OMPLA"/>
    <property type="match status" value="1"/>
</dbReference>
<dbReference type="EC" id="3.1.1.4" evidence="8"/>
<dbReference type="GO" id="GO:0016042">
    <property type="term" value="P:lipid catabolic process"/>
    <property type="evidence" value="ECO:0007669"/>
    <property type="project" value="UniProtKB-KW"/>
</dbReference>
<evidence type="ECO:0000256" key="8">
    <source>
        <dbReference type="ARBA" id="ARBA00013278"/>
    </source>
</evidence>
<dbReference type="InterPro" id="IPR036249">
    <property type="entry name" value="Thioredoxin-like_sf"/>
</dbReference>
<dbReference type="GO" id="GO:0008970">
    <property type="term" value="F:phospholipase A1 activity"/>
    <property type="evidence" value="ECO:0007669"/>
    <property type="project" value="UniProtKB-EC"/>
</dbReference>
<comment type="caution">
    <text evidence="22">The sequence shown here is derived from an EMBL/GenBank/DDBJ whole genome shotgun (WGS) entry which is preliminary data.</text>
</comment>
<evidence type="ECO:0000256" key="3">
    <source>
        <dbReference type="ARBA" id="ARBA00001913"/>
    </source>
</evidence>
<dbReference type="Pfam" id="PF02253">
    <property type="entry name" value="PLA1"/>
    <property type="match status" value="1"/>
</dbReference>